<evidence type="ECO:0000313" key="2">
    <source>
        <dbReference type="Proteomes" id="UP000053660"/>
    </source>
</evidence>
<dbReference type="OrthoDB" id="5803513at2759"/>
<proteinExistence type="predicted"/>
<dbReference type="AlphaFoldDB" id="A0A0B1TNY1"/>
<protein>
    <submittedName>
        <fullName evidence="1">Uncharacterized protein</fullName>
    </submittedName>
</protein>
<accession>A0A0B1TNY1</accession>
<organism evidence="1 2">
    <name type="scientific">Oesophagostomum dentatum</name>
    <name type="common">Nodular worm</name>
    <dbReference type="NCBI Taxonomy" id="61180"/>
    <lineage>
        <taxon>Eukaryota</taxon>
        <taxon>Metazoa</taxon>
        <taxon>Ecdysozoa</taxon>
        <taxon>Nematoda</taxon>
        <taxon>Chromadorea</taxon>
        <taxon>Rhabditida</taxon>
        <taxon>Rhabditina</taxon>
        <taxon>Rhabditomorpha</taxon>
        <taxon>Strongyloidea</taxon>
        <taxon>Strongylidae</taxon>
        <taxon>Oesophagostomum</taxon>
    </lineage>
</organism>
<reference evidence="1 2" key="1">
    <citation type="submission" date="2014-03" db="EMBL/GenBank/DDBJ databases">
        <title>Draft genome of the hookworm Oesophagostomum dentatum.</title>
        <authorList>
            <person name="Mitreva M."/>
        </authorList>
    </citation>
    <scope>NUCLEOTIDE SEQUENCE [LARGE SCALE GENOMIC DNA]</scope>
    <source>
        <strain evidence="1 2">OD-Hann</strain>
    </source>
</reference>
<dbReference type="Proteomes" id="UP000053660">
    <property type="component" value="Unassembled WGS sequence"/>
</dbReference>
<dbReference type="EMBL" id="KN549255">
    <property type="protein sequence ID" value="KHJ98974.1"/>
    <property type="molecule type" value="Genomic_DNA"/>
</dbReference>
<gene>
    <name evidence="1" type="ORF">OESDEN_01031</name>
</gene>
<evidence type="ECO:0000313" key="1">
    <source>
        <dbReference type="EMBL" id="KHJ98974.1"/>
    </source>
</evidence>
<sequence>MLLSYSAQFSLLTINWWSRIARFYLDFVTKNTQNHLLKNLAVIAEWESSLRRFVRFAVEDRLKSDERCEVAFDRAVTPAHTLRVSSCQPNEVRVRTTFFGNISTPILTRILNMVHSEKAAVVLCVYSISIESILRSSVDGCPLPLRILRKNIPGCKIEEAVLEDTFSDHRLALTRDDSSSSDTEWYFVLSSDSLSHISTYAMSLHLKLDAPPGSLFLAQFVLVSRTDLDDASA</sequence>
<name>A0A0B1TNY1_OESDE</name>
<keyword evidence="2" id="KW-1185">Reference proteome</keyword>